<reference evidence="17" key="1">
    <citation type="journal article" date="2019" name="Mol. Biol. Evol.">
        <title>Blast fungal genomes show frequent chromosomal changes, gene gains and losses, and effector gene turnover.</title>
        <authorList>
            <person name="Gomez Luciano L.B."/>
            <person name="Jason Tsai I."/>
            <person name="Chuma I."/>
            <person name="Tosa Y."/>
            <person name="Chen Y.H."/>
            <person name="Li J.Y."/>
            <person name="Li M.Y."/>
            <person name="Jade Lu M.Y."/>
            <person name="Nakayashiki H."/>
            <person name="Li W.H."/>
        </authorList>
    </citation>
    <scope>NUCLEOTIDE SEQUENCE</scope>
    <source>
        <strain evidence="17">NI907</strain>
    </source>
</reference>
<evidence type="ECO:0000256" key="5">
    <source>
        <dbReference type="ARBA" id="ARBA00022723"/>
    </source>
</evidence>
<accession>A0A6P8BGN4</accession>
<dbReference type="PANTHER" id="PTHR12147:SF56">
    <property type="entry name" value="AMINOPEPTIDASE YDR415C-RELATED"/>
    <property type="match status" value="1"/>
</dbReference>
<feature type="signal peptide" evidence="14">
    <location>
        <begin position="1"/>
        <end position="22"/>
    </location>
</feature>
<evidence type="ECO:0000313" key="17">
    <source>
        <dbReference type="RefSeq" id="XP_030986365.1"/>
    </source>
</evidence>
<dbReference type="GO" id="GO:0006508">
    <property type="term" value="P:proteolysis"/>
    <property type="evidence" value="ECO:0007669"/>
    <property type="project" value="UniProtKB-KW"/>
</dbReference>
<comment type="similarity">
    <text evidence="13">Belongs to the peptidase M28 family. M28E subfamily.</text>
</comment>
<evidence type="ECO:0000256" key="4">
    <source>
        <dbReference type="ARBA" id="ARBA00022670"/>
    </source>
</evidence>
<evidence type="ECO:0000256" key="14">
    <source>
        <dbReference type="RuleBase" id="RU361240"/>
    </source>
</evidence>
<dbReference type="Proteomes" id="UP000515153">
    <property type="component" value="Unplaced"/>
</dbReference>
<feature type="chain" id="PRO_5028525092" description="Peptide hydrolase" evidence="14">
    <location>
        <begin position="23"/>
        <end position="370"/>
    </location>
</feature>
<sequence>MQITRSLVLLATSGMLASAAPAAEPPASASSELRLVKLSPADPGSWITDEEKEVLAVNRVGFHDITGVSEEELAVLSTDPEEVKLEARQAVTYPTTLANQAQAVSLSNQATTTNPQSWLTTLANYQTRHYRSTTGTQAGTWLQQQLRTIVGSKGTVSTITHSFNQPSIIVRIPGQTSDLVITGAHYDSTGGSTTARSPGAEDDGSGVVVIMEALRVLVSASFAPKNTLEFHFYGGEEGGLLGSRDVFANYRSNGRRVLAYLNQDMSGYSPGGKLTVYTDYVDTSLTAYVRRIAQASAGVAPSSSSCGYGCSDHASARSNGFPAAYVGDEPIGTSASWIHSSSDSVDRIQWPTILRHTKFIINYLVEASYL</sequence>
<keyword evidence="3" id="KW-0031">Aminopeptidase</keyword>
<reference evidence="17" key="3">
    <citation type="submission" date="2025-08" db="UniProtKB">
        <authorList>
            <consortium name="RefSeq"/>
        </authorList>
    </citation>
    <scope>IDENTIFICATION</scope>
    <source>
        <strain evidence="17">NI907</strain>
    </source>
</reference>
<evidence type="ECO:0000256" key="7">
    <source>
        <dbReference type="ARBA" id="ARBA00022801"/>
    </source>
</evidence>
<evidence type="ECO:0000256" key="6">
    <source>
        <dbReference type="ARBA" id="ARBA00022729"/>
    </source>
</evidence>
<dbReference type="InterPro" id="IPR045175">
    <property type="entry name" value="M28_fam"/>
</dbReference>
<keyword evidence="9" id="KW-0865">Zymogen</keyword>
<protein>
    <recommendedName>
        <fullName evidence="14">Peptide hydrolase</fullName>
        <ecNumber evidence="14">3.4.-.-</ecNumber>
    </recommendedName>
</protein>
<dbReference type="AlphaFoldDB" id="A0A6P8BGN4"/>
<dbReference type="SUPFAM" id="SSF53187">
    <property type="entry name" value="Zn-dependent exopeptidases"/>
    <property type="match status" value="1"/>
</dbReference>
<dbReference type="PANTHER" id="PTHR12147">
    <property type="entry name" value="METALLOPEPTIDASE M28 FAMILY MEMBER"/>
    <property type="match status" value="1"/>
</dbReference>
<organism evidence="16 17">
    <name type="scientific">Pyricularia grisea</name>
    <name type="common">Crabgrass-specific blast fungus</name>
    <name type="synonym">Magnaporthe grisea</name>
    <dbReference type="NCBI Taxonomy" id="148305"/>
    <lineage>
        <taxon>Eukaryota</taxon>
        <taxon>Fungi</taxon>
        <taxon>Dikarya</taxon>
        <taxon>Ascomycota</taxon>
        <taxon>Pezizomycotina</taxon>
        <taxon>Sordariomycetes</taxon>
        <taxon>Sordariomycetidae</taxon>
        <taxon>Magnaporthales</taxon>
        <taxon>Pyriculariaceae</taxon>
        <taxon>Pyricularia</taxon>
    </lineage>
</organism>
<dbReference type="OrthoDB" id="2214at2759"/>
<evidence type="ECO:0000256" key="2">
    <source>
        <dbReference type="ARBA" id="ARBA00011245"/>
    </source>
</evidence>
<comment type="cofactor">
    <cofactor evidence="1">
        <name>Zn(2+)</name>
        <dbReference type="ChEBI" id="CHEBI:29105"/>
    </cofactor>
</comment>
<dbReference type="RefSeq" id="XP_030986365.1">
    <property type="nucleotide sequence ID" value="XM_031121698.1"/>
</dbReference>
<keyword evidence="5 14" id="KW-0479">Metal-binding</keyword>
<keyword evidence="10" id="KW-1015">Disulfide bond</keyword>
<keyword evidence="6 14" id="KW-0732">Signal</keyword>
<comment type="subunit">
    <text evidence="2">Monomer.</text>
</comment>
<gene>
    <name evidence="17" type="ORF">PgNI_01627</name>
</gene>
<dbReference type="GO" id="GO:0004177">
    <property type="term" value="F:aminopeptidase activity"/>
    <property type="evidence" value="ECO:0007669"/>
    <property type="project" value="UniProtKB-KW"/>
</dbReference>
<keyword evidence="11" id="KW-0325">Glycoprotein</keyword>
<name>A0A6P8BGN4_PYRGI</name>
<dbReference type="Gene3D" id="3.40.630.10">
    <property type="entry name" value="Zn peptidases"/>
    <property type="match status" value="1"/>
</dbReference>
<reference evidence="17" key="2">
    <citation type="submission" date="2019-10" db="EMBL/GenBank/DDBJ databases">
        <authorList>
            <consortium name="NCBI Genome Project"/>
        </authorList>
    </citation>
    <scope>NUCLEOTIDE SEQUENCE</scope>
    <source>
        <strain evidence="17">NI907</strain>
    </source>
</reference>
<feature type="domain" description="Peptidase M28" evidence="15">
    <location>
        <begin position="168"/>
        <end position="363"/>
    </location>
</feature>
<evidence type="ECO:0000313" key="16">
    <source>
        <dbReference type="Proteomes" id="UP000515153"/>
    </source>
</evidence>
<evidence type="ECO:0000256" key="9">
    <source>
        <dbReference type="ARBA" id="ARBA00023145"/>
    </source>
</evidence>
<keyword evidence="8 14" id="KW-0862">Zinc</keyword>
<evidence type="ECO:0000256" key="8">
    <source>
        <dbReference type="ARBA" id="ARBA00022833"/>
    </source>
</evidence>
<evidence type="ECO:0000256" key="13">
    <source>
        <dbReference type="ARBA" id="ARBA00043962"/>
    </source>
</evidence>
<dbReference type="EC" id="3.4.-.-" evidence="14"/>
<keyword evidence="7 14" id="KW-0378">Hydrolase</keyword>
<evidence type="ECO:0000256" key="12">
    <source>
        <dbReference type="ARBA" id="ARBA00043843"/>
    </source>
</evidence>
<dbReference type="InterPro" id="IPR007484">
    <property type="entry name" value="Peptidase_M28"/>
</dbReference>
<evidence type="ECO:0000256" key="3">
    <source>
        <dbReference type="ARBA" id="ARBA00022438"/>
    </source>
</evidence>
<comment type="function">
    <text evidence="12">Extracellular aminopeptidase that allows assimilation of proteinaceous substrates.</text>
</comment>
<evidence type="ECO:0000259" key="15">
    <source>
        <dbReference type="Pfam" id="PF04389"/>
    </source>
</evidence>
<dbReference type="GeneID" id="41956612"/>
<dbReference type="GO" id="GO:0046872">
    <property type="term" value="F:metal ion binding"/>
    <property type="evidence" value="ECO:0007669"/>
    <property type="project" value="UniProtKB-KW"/>
</dbReference>
<dbReference type="KEGG" id="pgri:PgNI_01627"/>
<evidence type="ECO:0000256" key="11">
    <source>
        <dbReference type="ARBA" id="ARBA00023180"/>
    </source>
</evidence>
<keyword evidence="4 14" id="KW-0645">Protease</keyword>
<keyword evidence="16" id="KW-1185">Reference proteome</keyword>
<dbReference type="Pfam" id="PF04389">
    <property type="entry name" value="Peptidase_M28"/>
    <property type="match status" value="1"/>
</dbReference>
<evidence type="ECO:0000256" key="1">
    <source>
        <dbReference type="ARBA" id="ARBA00001947"/>
    </source>
</evidence>
<dbReference type="GO" id="GO:0008235">
    <property type="term" value="F:metalloexopeptidase activity"/>
    <property type="evidence" value="ECO:0007669"/>
    <property type="project" value="InterPro"/>
</dbReference>
<evidence type="ECO:0000256" key="10">
    <source>
        <dbReference type="ARBA" id="ARBA00023157"/>
    </source>
</evidence>
<proteinExistence type="inferred from homology"/>